<dbReference type="Proteomes" id="UP000789739">
    <property type="component" value="Unassembled WGS sequence"/>
</dbReference>
<evidence type="ECO:0000313" key="2">
    <source>
        <dbReference type="Proteomes" id="UP000789739"/>
    </source>
</evidence>
<sequence>MPEFLYKRSAYSENQLRDVQVQMSEENFSDYTTAASNASSTGRLPHSSTETRTLSSAICLNKLATELKVEIILHSSNPTTLARCSHEWNNIVNSPSTKAMWLIGRHGRTHALFHAVRMGNPFIKPQVVECLFAQKAQISRYFIQRLELGFGNKSVNLQNKPWASNLSFDVFSRIHKERDRFDRNDIPVVCGSDIPVRENNILVRGNDISVRGNDSPRRLNDLETFDDLAGGSLGISQAITKLKENRKKIKTLIRTQKFAPFPPRPKIRKYILAREEDRKFERKLYSDIDSVPRAWDDYPSSDG</sequence>
<dbReference type="EMBL" id="CAJVPI010001177">
    <property type="protein sequence ID" value="CAG8599061.1"/>
    <property type="molecule type" value="Genomic_DNA"/>
</dbReference>
<feature type="non-terminal residue" evidence="1">
    <location>
        <position position="303"/>
    </location>
</feature>
<dbReference type="AlphaFoldDB" id="A0A9N9CEN0"/>
<keyword evidence="2" id="KW-1185">Reference proteome</keyword>
<name>A0A9N9CEN0_9GLOM</name>
<accession>A0A9N9CEN0</accession>
<evidence type="ECO:0000313" key="1">
    <source>
        <dbReference type="EMBL" id="CAG8599061.1"/>
    </source>
</evidence>
<gene>
    <name evidence="1" type="ORF">PBRASI_LOCUS7538</name>
</gene>
<protein>
    <submittedName>
        <fullName evidence="1">8482_t:CDS:1</fullName>
    </submittedName>
</protein>
<comment type="caution">
    <text evidence="1">The sequence shown here is derived from an EMBL/GenBank/DDBJ whole genome shotgun (WGS) entry which is preliminary data.</text>
</comment>
<proteinExistence type="predicted"/>
<reference evidence="1" key="1">
    <citation type="submission" date="2021-06" db="EMBL/GenBank/DDBJ databases">
        <authorList>
            <person name="Kallberg Y."/>
            <person name="Tangrot J."/>
            <person name="Rosling A."/>
        </authorList>
    </citation>
    <scope>NUCLEOTIDE SEQUENCE</scope>
    <source>
        <strain evidence="1">BR232B</strain>
    </source>
</reference>
<dbReference type="OrthoDB" id="270318at2759"/>
<organism evidence="1 2">
    <name type="scientific">Paraglomus brasilianum</name>
    <dbReference type="NCBI Taxonomy" id="144538"/>
    <lineage>
        <taxon>Eukaryota</taxon>
        <taxon>Fungi</taxon>
        <taxon>Fungi incertae sedis</taxon>
        <taxon>Mucoromycota</taxon>
        <taxon>Glomeromycotina</taxon>
        <taxon>Glomeromycetes</taxon>
        <taxon>Paraglomerales</taxon>
        <taxon>Paraglomeraceae</taxon>
        <taxon>Paraglomus</taxon>
    </lineage>
</organism>